<dbReference type="SUPFAM" id="SSF53383">
    <property type="entry name" value="PLP-dependent transferases"/>
    <property type="match status" value="1"/>
</dbReference>
<dbReference type="InterPro" id="IPR015421">
    <property type="entry name" value="PyrdxlP-dep_Trfase_major"/>
</dbReference>
<dbReference type="GO" id="GO:0030170">
    <property type="term" value="F:pyridoxal phosphate binding"/>
    <property type="evidence" value="ECO:0007669"/>
    <property type="project" value="InterPro"/>
</dbReference>
<keyword evidence="2 3" id="KW-0663">Pyridoxal phosphate</keyword>
<dbReference type="GO" id="GO:0019346">
    <property type="term" value="P:transsulfuration"/>
    <property type="evidence" value="ECO:0007669"/>
    <property type="project" value="InterPro"/>
</dbReference>
<name>A0A8J2VJN5_9BACL</name>
<protein>
    <submittedName>
        <fullName evidence="4">Uncharacterized protein</fullName>
    </submittedName>
</protein>
<evidence type="ECO:0000256" key="1">
    <source>
        <dbReference type="ARBA" id="ARBA00001933"/>
    </source>
</evidence>
<dbReference type="Gene3D" id="3.40.640.10">
    <property type="entry name" value="Type I PLP-dependent aspartate aminotransferase-like (Major domain)"/>
    <property type="match status" value="1"/>
</dbReference>
<keyword evidence="5" id="KW-1185">Reference proteome</keyword>
<comment type="cofactor">
    <cofactor evidence="1 3">
        <name>pyridoxal 5'-phosphate</name>
        <dbReference type="ChEBI" id="CHEBI:597326"/>
    </cofactor>
</comment>
<dbReference type="InterPro" id="IPR015424">
    <property type="entry name" value="PyrdxlP-dep_Trfase"/>
</dbReference>
<accession>A0A8J2VJN5</accession>
<organism evidence="4 5">
    <name type="scientific">Marinithermofilum abyssi</name>
    <dbReference type="NCBI Taxonomy" id="1571185"/>
    <lineage>
        <taxon>Bacteria</taxon>
        <taxon>Bacillati</taxon>
        <taxon>Bacillota</taxon>
        <taxon>Bacilli</taxon>
        <taxon>Bacillales</taxon>
        <taxon>Thermoactinomycetaceae</taxon>
        <taxon>Marinithermofilum</taxon>
    </lineage>
</organism>
<evidence type="ECO:0000256" key="3">
    <source>
        <dbReference type="RuleBase" id="RU362118"/>
    </source>
</evidence>
<dbReference type="EMBL" id="BMHQ01000014">
    <property type="protein sequence ID" value="GGE27477.1"/>
    <property type="molecule type" value="Genomic_DNA"/>
</dbReference>
<dbReference type="Gene3D" id="3.90.1150.10">
    <property type="entry name" value="Aspartate Aminotransferase, domain 1"/>
    <property type="match status" value="1"/>
</dbReference>
<dbReference type="Pfam" id="PF01053">
    <property type="entry name" value="Cys_Met_Meta_PP"/>
    <property type="match status" value="1"/>
</dbReference>
<dbReference type="Proteomes" id="UP000625210">
    <property type="component" value="Unassembled WGS sequence"/>
</dbReference>
<comment type="similarity">
    <text evidence="3">Belongs to the trans-sulfuration enzymes family.</text>
</comment>
<evidence type="ECO:0000256" key="2">
    <source>
        <dbReference type="ARBA" id="ARBA00022898"/>
    </source>
</evidence>
<reference evidence="4" key="1">
    <citation type="journal article" date="2014" name="Int. J. Syst. Evol. Microbiol.">
        <title>Complete genome sequence of Corynebacterium casei LMG S-19264T (=DSM 44701T), isolated from a smear-ripened cheese.</title>
        <authorList>
            <consortium name="US DOE Joint Genome Institute (JGI-PGF)"/>
            <person name="Walter F."/>
            <person name="Albersmeier A."/>
            <person name="Kalinowski J."/>
            <person name="Ruckert C."/>
        </authorList>
    </citation>
    <scope>NUCLEOTIDE SEQUENCE</scope>
    <source>
        <strain evidence="4">CGMCC 1.15179</strain>
    </source>
</reference>
<dbReference type="PANTHER" id="PTHR11808">
    <property type="entry name" value="TRANS-SULFURATION ENZYME FAMILY MEMBER"/>
    <property type="match status" value="1"/>
</dbReference>
<dbReference type="AlphaFoldDB" id="A0A8J2VJN5"/>
<evidence type="ECO:0000313" key="5">
    <source>
        <dbReference type="Proteomes" id="UP000625210"/>
    </source>
</evidence>
<proteinExistence type="inferred from homology"/>
<comment type="caution">
    <text evidence="4">The sequence shown here is derived from an EMBL/GenBank/DDBJ whole genome shotgun (WGS) entry which is preliminary data.</text>
</comment>
<evidence type="ECO:0000313" key="4">
    <source>
        <dbReference type="EMBL" id="GGE27477.1"/>
    </source>
</evidence>
<sequence length="130" mass="14572">MAELEGAEAGVALGSQEQMDILRMTSLKDIGGVLSPFDAWLLLRGLKTLAVRMDRHVENAREVARFLHEHPAVSEVFYPGLAHHPQRALVEKQMRAPGGMITFRVKGGQEAAFRMLNRYSYVLLPSAWEK</sequence>
<dbReference type="GO" id="GO:0005737">
    <property type="term" value="C:cytoplasm"/>
    <property type="evidence" value="ECO:0007669"/>
    <property type="project" value="TreeGrafter"/>
</dbReference>
<dbReference type="InterPro" id="IPR015422">
    <property type="entry name" value="PyrdxlP-dep_Trfase_small"/>
</dbReference>
<gene>
    <name evidence="4" type="ORF">GCM10011571_32140</name>
</gene>
<dbReference type="InterPro" id="IPR000277">
    <property type="entry name" value="Cys/Met-Metab_PyrdxlP-dep_enz"/>
</dbReference>
<reference evidence="4" key="2">
    <citation type="submission" date="2020-09" db="EMBL/GenBank/DDBJ databases">
        <authorList>
            <person name="Sun Q."/>
            <person name="Zhou Y."/>
        </authorList>
    </citation>
    <scope>NUCLEOTIDE SEQUENCE</scope>
    <source>
        <strain evidence="4">CGMCC 1.15179</strain>
    </source>
</reference>
<dbReference type="GO" id="GO:0016846">
    <property type="term" value="F:carbon-sulfur lyase activity"/>
    <property type="evidence" value="ECO:0007669"/>
    <property type="project" value="TreeGrafter"/>
</dbReference>
<dbReference type="PANTHER" id="PTHR11808:SF80">
    <property type="entry name" value="CYSTATHIONINE GAMMA-LYASE"/>
    <property type="match status" value="1"/>
</dbReference>